<dbReference type="NCBIfam" id="TIGR01726">
    <property type="entry name" value="HEQRo_perm_3TM"/>
    <property type="match status" value="1"/>
</dbReference>
<evidence type="ECO:0000256" key="5">
    <source>
        <dbReference type="ARBA" id="ARBA00022692"/>
    </source>
</evidence>
<dbReference type="InterPro" id="IPR010065">
    <property type="entry name" value="AA_ABC_transptr_permease_3TM"/>
</dbReference>
<organism evidence="11 12">
    <name type="scientific">Bosea vestrisii</name>
    <dbReference type="NCBI Taxonomy" id="151416"/>
    <lineage>
        <taxon>Bacteria</taxon>
        <taxon>Pseudomonadati</taxon>
        <taxon>Pseudomonadota</taxon>
        <taxon>Alphaproteobacteria</taxon>
        <taxon>Hyphomicrobiales</taxon>
        <taxon>Boseaceae</taxon>
        <taxon>Bosea</taxon>
    </lineage>
</organism>
<proteinExistence type="inferred from homology"/>
<dbReference type="CDD" id="cd06261">
    <property type="entry name" value="TM_PBP2"/>
    <property type="match status" value="1"/>
</dbReference>
<dbReference type="PROSITE" id="PS50928">
    <property type="entry name" value="ABC_TM1"/>
    <property type="match status" value="1"/>
</dbReference>
<comment type="subcellular location">
    <subcellularLocation>
        <location evidence="1">Cell inner membrane</location>
        <topology evidence="1">Multi-pass membrane protein</topology>
    </subcellularLocation>
    <subcellularLocation>
        <location evidence="9">Cell membrane</location>
        <topology evidence="9">Multi-pass membrane protein</topology>
    </subcellularLocation>
</comment>
<evidence type="ECO:0000259" key="10">
    <source>
        <dbReference type="PROSITE" id="PS50928"/>
    </source>
</evidence>
<protein>
    <submittedName>
        <fullName evidence="11">Amino acid ABC transporter permease</fullName>
    </submittedName>
</protein>
<accession>A0ABW0H940</accession>
<dbReference type="Pfam" id="PF00528">
    <property type="entry name" value="BPD_transp_1"/>
    <property type="match status" value="1"/>
</dbReference>
<dbReference type="PANTHER" id="PTHR30614:SF0">
    <property type="entry name" value="L-CYSTINE TRANSPORT SYSTEM PERMEASE PROTEIN TCYL"/>
    <property type="match status" value="1"/>
</dbReference>
<comment type="similarity">
    <text evidence="2">Belongs to the binding-protein-dependent transport system permease family. HisMQ subfamily.</text>
</comment>
<keyword evidence="6" id="KW-0029">Amino-acid transport</keyword>
<comment type="caution">
    <text evidence="11">The sequence shown here is derived from an EMBL/GenBank/DDBJ whole genome shotgun (WGS) entry which is preliminary data.</text>
</comment>
<evidence type="ECO:0000313" key="12">
    <source>
        <dbReference type="Proteomes" id="UP001596104"/>
    </source>
</evidence>
<evidence type="ECO:0000256" key="8">
    <source>
        <dbReference type="ARBA" id="ARBA00023136"/>
    </source>
</evidence>
<evidence type="ECO:0000313" key="11">
    <source>
        <dbReference type="EMBL" id="MFC5392484.1"/>
    </source>
</evidence>
<name>A0ABW0H940_9HYPH</name>
<evidence type="ECO:0000256" key="7">
    <source>
        <dbReference type="ARBA" id="ARBA00022989"/>
    </source>
</evidence>
<dbReference type="SUPFAM" id="SSF161098">
    <property type="entry name" value="MetI-like"/>
    <property type="match status" value="1"/>
</dbReference>
<keyword evidence="12" id="KW-1185">Reference proteome</keyword>
<feature type="transmembrane region" description="Helical" evidence="9">
    <location>
        <begin position="216"/>
        <end position="235"/>
    </location>
</feature>
<dbReference type="InterPro" id="IPR035906">
    <property type="entry name" value="MetI-like_sf"/>
</dbReference>
<feature type="transmembrane region" description="Helical" evidence="9">
    <location>
        <begin position="82"/>
        <end position="99"/>
    </location>
</feature>
<dbReference type="RefSeq" id="WP_377007275.1">
    <property type="nucleotide sequence ID" value="NZ_JBHSLV010000011.1"/>
</dbReference>
<keyword evidence="4" id="KW-1003">Cell membrane</keyword>
<keyword evidence="7 9" id="KW-1133">Transmembrane helix</keyword>
<feature type="transmembrane region" description="Helical" evidence="9">
    <location>
        <begin position="39"/>
        <end position="61"/>
    </location>
</feature>
<dbReference type="PANTHER" id="PTHR30614">
    <property type="entry name" value="MEMBRANE COMPONENT OF AMINO ACID ABC TRANSPORTER"/>
    <property type="match status" value="1"/>
</dbReference>
<dbReference type="Gene3D" id="1.10.3720.10">
    <property type="entry name" value="MetI-like"/>
    <property type="match status" value="1"/>
</dbReference>
<evidence type="ECO:0000256" key="9">
    <source>
        <dbReference type="RuleBase" id="RU363032"/>
    </source>
</evidence>
<evidence type="ECO:0000256" key="4">
    <source>
        <dbReference type="ARBA" id="ARBA00022475"/>
    </source>
</evidence>
<reference evidence="12" key="1">
    <citation type="journal article" date="2019" name="Int. J. Syst. Evol. Microbiol.">
        <title>The Global Catalogue of Microorganisms (GCM) 10K type strain sequencing project: providing services to taxonomists for standard genome sequencing and annotation.</title>
        <authorList>
            <consortium name="The Broad Institute Genomics Platform"/>
            <consortium name="The Broad Institute Genome Sequencing Center for Infectious Disease"/>
            <person name="Wu L."/>
            <person name="Ma J."/>
        </authorList>
    </citation>
    <scope>NUCLEOTIDE SEQUENCE [LARGE SCALE GENOMIC DNA]</scope>
    <source>
        <strain evidence="12">CGMCC 1.16326</strain>
    </source>
</reference>
<evidence type="ECO:0000256" key="3">
    <source>
        <dbReference type="ARBA" id="ARBA00022448"/>
    </source>
</evidence>
<keyword evidence="8 9" id="KW-0472">Membrane</keyword>
<keyword evidence="5 9" id="KW-0812">Transmembrane</keyword>
<gene>
    <name evidence="11" type="ORF">ACFPPC_07495</name>
</gene>
<dbReference type="EMBL" id="JBHSLV010000011">
    <property type="protein sequence ID" value="MFC5392484.1"/>
    <property type="molecule type" value="Genomic_DNA"/>
</dbReference>
<dbReference type="Proteomes" id="UP001596104">
    <property type="component" value="Unassembled WGS sequence"/>
</dbReference>
<dbReference type="InterPro" id="IPR043429">
    <property type="entry name" value="ArtM/GltK/GlnP/TcyL/YhdX-like"/>
</dbReference>
<evidence type="ECO:0000256" key="6">
    <source>
        <dbReference type="ARBA" id="ARBA00022970"/>
    </source>
</evidence>
<dbReference type="InterPro" id="IPR000515">
    <property type="entry name" value="MetI-like"/>
</dbReference>
<keyword evidence="3 9" id="KW-0813">Transport</keyword>
<feature type="domain" description="ABC transmembrane type-1" evidence="10">
    <location>
        <begin position="36"/>
        <end position="232"/>
    </location>
</feature>
<evidence type="ECO:0000256" key="1">
    <source>
        <dbReference type="ARBA" id="ARBA00004429"/>
    </source>
</evidence>
<feature type="transmembrane region" description="Helical" evidence="9">
    <location>
        <begin position="119"/>
        <end position="139"/>
    </location>
</feature>
<evidence type="ECO:0000256" key="2">
    <source>
        <dbReference type="ARBA" id="ARBA00010072"/>
    </source>
</evidence>
<sequence length="249" mass="27836">MSDMIAAFFERLNETHGLNFSIFYDAFDRSRFLTGLWTTTYICVVSILASLAIGLVGVWVAGSNSRLGRLVVRAYVQFFRNTPPLVQLSFFYFAVGGMLPTVSDGFGGQSPFVSGTGWAIIAFSLFAGAFNVEIFRAGIEAVPETMVEAAESLGYTRFQLWRQIVLPLAFRICLPALNNNLVNLVKTTTLAYAIGVPELLYAASQIWSEVFNVREMMNVLLVVYVLLVAVLVWVMHRWERAMRIPGYMP</sequence>